<dbReference type="GO" id="GO:0016020">
    <property type="term" value="C:membrane"/>
    <property type="evidence" value="ECO:0007669"/>
    <property type="project" value="UniProtKB-SubCell"/>
</dbReference>
<dbReference type="RefSeq" id="WP_013861466.1">
    <property type="nucleotide sequence ID" value="NC_015635.1"/>
</dbReference>
<proteinExistence type="predicted"/>
<sequence>MDTIVVGIVAVVIGALLCFRGYVTMRLIISLFGAFVGFLLGAGLVSGVTSSAFGQLAISWLVGFVGAVIFGVLAYLSYQLAVIIGMAGIGFTIGTSLMAAAGVSSGFATIGVGVAAGVLLAILAISTNLPAVILVVLTALAGASVTTTGVMMIAGSVGIGQLTGEGVADPTSTGWGWLALYAVLVILGVVAQFRALSGRRRTMRQQWNAPMYAPHPAH</sequence>
<dbReference type="EMBL" id="AP012204">
    <property type="protein sequence ID" value="BAK33577.1"/>
    <property type="molecule type" value="Genomic_DNA"/>
</dbReference>
<feature type="transmembrane region" description="Helical" evidence="5">
    <location>
        <begin position="80"/>
        <end position="101"/>
    </location>
</feature>
<evidence type="ECO:0000256" key="1">
    <source>
        <dbReference type="ARBA" id="ARBA00004141"/>
    </source>
</evidence>
<organism evidence="7 8">
    <name type="scientific">Microlunatus phosphovorus (strain ATCC 700054 / DSM 10555 / JCM 9379 / NBRC 101784 / NCIMB 13414 / VKM Ac-1990 / NM-1)</name>
    <dbReference type="NCBI Taxonomy" id="1032480"/>
    <lineage>
        <taxon>Bacteria</taxon>
        <taxon>Bacillati</taxon>
        <taxon>Actinomycetota</taxon>
        <taxon>Actinomycetes</taxon>
        <taxon>Propionibacteriales</taxon>
        <taxon>Propionibacteriaceae</taxon>
        <taxon>Microlunatus</taxon>
    </lineage>
</organism>
<dbReference type="Proteomes" id="UP000007947">
    <property type="component" value="Chromosome"/>
</dbReference>
<feature type="transmembrane region" description="Helical" evidence="5">
    <location>
        <begin position="174"/>
        <end position="196"/>
    </location>
</feature>
<comment type="subcellular location">
    <subcellularLocation>
        <location evidence="1">Membrane</location>
        <topology evidence="1">Multi-pass membrane protein</topology>
    </subcellularLocation>
</comment>
<dbReference type="HOGENOM" id="CLU_1276773_0_0_11"/>
<feature type="transmembrane region" description="Helical" evidence="5">
    <location>
        <begin position="52"/>
        <end position="73"/>
    </location>
</feature>
<feature type="transmembrane region" description="Helical" evidence="5">
    <location>
        <begin position="107"/>
        <end position="125"/>
    </location>
</feature>
<evidence type="ECO:0000256" key="5">
    <source>
        <dbReference type="SAM" id="Phobius"/>
    </source>
</evidence>
<evidence type="ECO:0000313" key="7">
    <source>
        <dbReference type="EMBL" id="BAK33577.1"/>
    </source>
</evidence>
<evidence type="ECO:0000256" key="2">
    <source>
        <dbReference type="ARBA" id="ARBA00022692"/>
    </source>
</evidence>
<dbReference type="InterPro" id="IPR025256">
    <property type="entry name" value="TM7S3/TM198-like_dom"/>
</dbReference>
<evidence type="ECO:0000313" key="8">
    <source>
        <dbReference type="Proteomes" id="UP000007947"/>
    </source>
</evidence>
<feature type="transmembrane region" description="Helical" evidence="5">
    <location>
        <begin position="132"/>
        <end position="154"/>
    </location>
</feature>
<evidence type="ECO:0000256" key="4">
    <source>
        <dbReference type="ARBA" id="ARBA00023136"/>
    </source>
</evidence>
<feature type="transmembrane region" description="Helical" evidence="5">
    <location>
        <begin position="28"/>
        <end position="46"/>
    </location>
</feature>
<gene>
    <name evidence="7" type="ordered locus">MLP_05630</name>
</gene>
<feature type="transmembrane region" description="Helical" evidence="5">
    <location>
        <begin position="6"/>
        <end position="23"/>
    </location>
</feature>
<name>F5XK81_MICPN</name>
<evidence type="ECO:0000256" key="3">
    <source>
        <dbReference type="ARBA" id="ARBA00022989"/>
    </source>
</evidence>
<reference evidence="7 8" key="1">
    <citation type="submission" date="2011-05" db="EMBL/GenBank/DDBJ databases">
        <title>Whole genome sequence of Microlunatus phosphovorus NM-1.</title>
        <authorList>
            <person name="Hosoyama A."/>
            <person name="Sasaki K."/>
            <person name="Harada T."/>
            <person name="Igarashi R."/>
            <person name="Kawakoshi A."/>
            <person name="Sasagawa M."/>
            <person name="Fukada J."/>
            <person name="Nakamura S."/>
            <person name="Katano Y."/>
            <person name="Hanada S."/>
            <person name="Kamagata Y."/>
            <person name="Nakamura N."/>
            <person name="Yamazaki S."/>
            <person name="Fujita N."/>
        </authorList>
    </citation>
    <scope>NUCLEOTIDE SEQUENCE [LARGE SCALE GENOMIC DNA]</scope>
    <source>
        <strain evidence="8">ATCC 700054 / DSM 10555 / JCM 9379 / NBRC 101784 / NCIMB 13414 / VKM Ac-1990 / NM-1</strain>
    </source>
</reference>
<dbReference type="KEGG" id="mph:MLP_05630"/>
<feature type="domain" description="TM7S3/TM198-like" evidence="6">
    <location>
        <begin position="7"/>
        <end position="193"/>
    </location>
</feature>
<keyword evidence="3 5" id="KW-1133">Transmembrane helix</keyword>
<dbReference type="eggNOG" id="ENOG50328WE">
    <property type="taxonomic scope" value="Bacteria"/>
</dbReference>
<keyword evidence="4 5" id="KW-0472">Membrane</keyword>
<accession>F5XK81</accession>
<protein>
    <recommendedName>
        <fullName evidence="6">TM7S3/TM198-like domain-containing protein</fullName>
    </recommendedName>
</protein>
<evidence type="ECO:0000259" key="6">
    <source>
        <dbReference type="Pfam" id="PF13886"/>
    </source>
</evidence>
<dbReference type="Pfam" id="PF13886">
    <property type="entry name" value="TM7S3_TM198"/>
    <property type="match status" value="1"/>
</dbReference>
<keyword evidence="2 5" id="KW-0812">Transmembrane</keyword>
<keyword evidence="8" id="KW-1185">Reference proteome</keyword>
<dbReference type="AlphaFoldDB" id="F5XK81"/>